<dbReference type="EMBL" id="RAWG01000186">
    <property type="protein sequence ID" value="RKH38720.1"/>
    <property type="molecule type" value="Genomic_DNA"/>
</dbReference>
<dbReference type="RefSeq" id="WP_120627896.1">
    <property type="nucleotide sequence ID" value="NZ_RAWG01000186.1"/>
</dbReference>
<dbReference type="Pfam" id="PF13577">
    <property type="entry name" value="SnoaL_4"/>
    <property type="match status" value="1"/>
</dbReference>
<proteinExistence type="predicted"/>
<accession>A0A3A8N5E9</accession>
<name>A0A3A8N5E9_9BACT</name>
<dbReference type="Gene3D" id="3.10.450.50">
    <property type="match status" value="1"/>
</dbReference>
<keyword evidence="3" id="KW-1185">Reference proteome</keyword>
<gene>
    <name evidence="2" type="ORF">D7X12_25570</name>
</gene>
<reference evidence="3" key="1">
    <citation type="submission" date="2018-09" db="EMBL/GenBank/DDBJ databases">
        <authorList>
            <person name="Livingstone P.G."/>
            <person name="Whitworth D.E."/>
        </authorList>
    </citation>
    <scope>NUCLEOTIDE SEQUENCE [LARGE SCALE GENOMIC DNA]</scope>
    <source>
        <strain evidence="3">CA040B</strain>
    </source>
</reference>
<dbReference type="CDD" id="cd00531">
    <property type="entry name" value="NTF2_like"/>
    <property type="match status" value="1"/>
</dbReference>
<feature type="domain" description="SnoaL-like" evidence="1">
    <location>
        <begin position="8"/>
        <end position="141"/>
    </location>
</feature>
<dbReference type="AlphaFoldDB" id="A0A3A8N5E9"/>
<dbReference type="InterPro" id="IPR037401">
    <property type="entry name" value="SnoaL-like"/>
</dbReference>
<sequence>MTDMDTRRMSDWIAIQDLVAEYGQSLDSCRDSGDWSGWANIFAPEVTADLTRVMGGEPLTLPREHLAEFARGSLLPFQRTQHATATTVRIRFEGETQATALAYSEVSHYFTLGGVTQEWTLVARNTFGVVKTEEGWKIARYMLDPIHHRGNALGLELLKGKRLE</sequence>
<dbReference type="SUPFAM" id="SSF54427">
    <property type="entry name" value="NTF2-like"/>
    <property type="match status" value="1"/>
</dbReference>
<evidence type="ECO:0000313" key="2">
    <source>
        <dbReference type="EMBL" id="RKH38720.1"/>
    </source>
</evidence>
<dbReference type="Proteomes" id="UP000273405">
    <property type="component" value="Unassembled WGS sequence"/>
</dbReference>
<dbReference type="OrthoDB" id="981191at2"/>
<dbReference type="InterPro" id="IPR032710">
    <property type="entry name" value="NTF2-like_dom_sf"/>
</dbReference>
<evidence type="ECO:0000259" key="1">
    <source>
        <dbReference type="Pfam" id="PF13577"/>
    </source>
</evidence>
<evidence type="ECO:0000313" key="3">
    <source>
        <dbReference type="Proteomes" id="UP000273405"/>
    </source>
</evidence>
<comment type="caution">
    <text evidence="2">The sequence shown here is derived from an EMBL/GenBank/DDBJ whole genome shotgun (WGS) entry which is preliminary data.</text>
</comment>
<organism evidence="2 3">
    <name type="scientific">Corallococcus sicarius</name>
    <dbReference type="NCBI Taxonomy" id="2316726"/>
    <lineage>
        <taxon>Bacteria</taxon>
        <taxon>Pseudomonadati</taxon>
        <taxon>Myxococcota</taxon>
        <taxon>Myxococcia</taxon>
        <taxon>Myxococcales</taxon>
        <taxon>Cystobacterineae</taxon>
        <taxon>Myxococcaceae</taxon>
        <taxon>Corallococcus</taxon>
    </lineage>
</organism>
<protein>
    <submittedName>
        <fullName evidence="2">Nuclear transport factor 2 family protein</fullName>
    </submittedName>
</protein>